<dbReference type="EMBL" id="JABSTV010001248">
    <property type="protein sequence ID" value="KAH7968598.1"/>
    <property type="molecule type" value="Genomic_DNA"/>
</dbReference>
<proteinExistence type="predicted"/>
<evidence type="ECO:0000313" key="4">
    <source>
        <dbReference type="Proteomes" id="UP000821837"/>
    </source>
</evidence>
<keyword evidence="4" id="KW-1185">Reference proteome</keyword>
<name>A0A9D4Q624_RHISA</name>
<sequence length="285" mass="31754">MNRRHRPLPSPTRHPSGSRQAKRAHAHPARHPGLPPSLGRRTVTTWTTHDSAGVPVGWVSRLTWELQPRPAIFDAPPAAPEPFRGIVLSNHYPTEPPTTYTAEEARILCPLSGVPKHYRRQHQNGAIHIFVSSVRTVGCRLPVRNTISSRVIYPYGDRLRSDLGNIWLLLPTPIGLFFAALKFLGFLPDDQNVHINKRLGTHVMERPLVPAEVVGIRCGSVAKARRLVCASPLTATPATARCFITPEMEEVRVNGWRVLIQLDSLGVTFRRVEDLLHPAVYGPNI</sequence>
<evidence type="ECO:0000313" key="3">
    <source>
        <dbReference type="EMBL" id="KAH7968598.1"/>
    </source>
</evidence>
<reference evidence="3" key="2">
    <citation type="submission" date="2021-09" db="EMBL/GenBank/DDBJ databases">
        <authorList>
            <person name="Jia N."/>
            <person name="Wang J."/>
            <person name="Shi W."/>
            <person name="Du L."/>
            <person name="Sun Y."/>
            <person name="Zhan W."/>
            <person name="Jiang J."/>
            <person name="Wang Q."/>
            <person name="Zhang B."/>
            <person name="Ji P."/>
            <person name="Sakyi L.B."/>
            <person name="Cui X."/>
            <person name="Yuan T."/>
            <person name="Jiang B."/>
            <person name="Yang W."/>
            <person name="Lam T.T.-Y."/>
            <person name="Chang Q."/>
            <person name="Ding S."/>
            <person name="Wang X."/>
            <person name="Zhu J."/>
            <person name="Ruan X."/>
            <person name="Zhao L."/>
            <person name="Wei J."/>
            <person name="Que T."/>
            <person name="Du C."/>
            <person name="Cheng J."/>
            <person name="Dai P."/>
            <person name="Han X."/>
            <person name="Huang E."/>
            <person name="Gao Y."/>
            <person name="Liu J."/>
            <person name="Shao H."/>
            <person name="Ye R."/>
            <person name="Li L."/>
            <person name="Wei W."/>
            <person name="Wang X."/>
            <person name="Wang C."/>
            <person name="Huo Q."/>
            <person name="Li W."/>
            <person name="Guo W."/>
            <person name="Chen H."/>
            <person name="Chen S."/>
            <person name="Zhou L."/>
            <person name="Zhou L."/>
            <person name="Ni X."/>
            <person name="Tian J."/>
            <person name="Zhou Y."/>
            <person name="Sheng Y."/>
            <person name="Liu T."/>
            <person name="Pan Y."/>
            <person name="Xia L."/>
            <person name="Li J."/>
            <person name="Zhao F."/>
            <person name="Cao W."/>
        </authorList>
    </citation>
    <scope>NUCLEOTIDE SEQUENCE</scope>
    <source>
        <strain evidence="3">Rsan-2018</strain>
        <tissue evidence="3">Larvae</tissue>
    </source>
</reference>
<organism evidence="3 4">
    <name type="scientific">Rhipicephalus sanguineus</name>
    <name type="common">Brown dog tick</name>
    <name type="synonym">Ixodes sanguineus</name>
    <dbReference type="NCBI Taxonomy" id="34632"/>
    <lineage>
        <taxon>Eukaryota</taxon>
        <taxon>Metazoa</taxon>
        <taxon>Ecdysozoa</taxon>
        <taxon>Arthropoda</taxon>
        <taxon>Chelicerata</taxon>
        <taxon>Arachnida</taxon>
        <taxon>Acari</taxon>
        <taxon>Parasitiformes</taxon>
        <taxon>Ixodida</taxon>
        <taxon>Ixodoidea</taxon>
        <taxon>Ixodidae</taxon>
        <taxon>Rhipicephalinae</taxon>
        <taxon>Rhipicephalus</taxon>
        <taxon>Rhipicephalus</taxon>
    </lineage>
</organism>
<dbReference type="AlphaFoldDB" id="A0A9D4Q624"/>
<keyword evidence="2" id="KW-1133">Transmembrane helix</keyword>
<comment type="caution">
    <text evidence="3">The sequence shown here is derived from an EMBL/GenBank/DDBJ whole genome shotgun (WGS) entry which is preliminary data.</text>
</comment>
<protein>
    <submittedName>
        <fullName evidence="3">Uncharacterized protein</fullName>
    </submittedName>
</protein>
<dbReference type="Proteomes" id="UP000821837">
    <property type="component" value="Unassembled WGS sequence"/>
</dbReference>
<feature type="transmembrane region" description="Helical" evidence="2">
    <location>
        <begin position="166"/>
        <end position="187"/>
    </location>
</feature>
<reference evidence="3" key="1">
    <citation type="journal article" date="2020" name="Cell">
        <title>Large-Scale Comparative Analyses of Tick Genomes Elucidate Their Genetic Diversity and Vector Capacities.</title>
        <authorList>
            <consortium name="Tick Genome and Microbiome Consortium (TIGMIC)"/>
            <person name="Jia N."/>
            <person name="Wang J."/>
            <person name="Shi W."/>
            <person name="Du L."/>
            <person name="Sun Y."/>
            <person name="Zhan W."/>
            <person name="Jiang J.F."/>
            <person name="Wang Q."/>
            <person name="Zhang B."/>
            <person name="Ji P."/>
            <person name="Bell-Sakyi L."/>
            <person name="Cui X.M."/>
            <person name="Yuan T.T."/>
            <person name="Jiang B.G."/>
            <person name="Yang W.F."/>
            <person name="Lam T.T."/>
            <person name="Chang Q.C."/>
            <person name="Ding S.J."/>
            <person name="Wang X.J."/>
            <person name="Zhu J.G."/>
            <person name="Ruan X.D."/>
            <person name="Zhao L."/>
            <person name="Wei J.T."/>
            <person name="Ye R.Z."/>
            <person name="Que T.C."/>
            <person name="Du C.H."/>
            <person name="Zhou Y.H."/>
            <person name="Cheng J.X."/>
            <person name="Dai P.F."/>
            <person name="Guo W.B."/>
            <person name="Han X.H."/>
            <person name="Huang E.J."/>
            <person name="Li L.F."/>
            <person name="Wei W."/>
            <person name="Gao Y.C."/>
            <person name="Liu J.Z."/>
            <person name="Shao H.Z."/>
            <person name="Wang X."/>
            <person name="Wang C.C."/>
            <person name="Yang T.C."/>
            <person name="Huo Q.B."/>
            <person name="Li W."/>
            <person name="Chen H.Y."/>
            <person name="Chen S.E."/>
            <person name="Zhou L.G."/>
            <person name="Ni X.B."/>
            <person name="Tian J.H."/>
            <person name="Sheng Y."/>
            <person name="Liu T."/>
            <person name="Pan Y.S."/>
            <person name="Xia L.Y."/>
            <person name="Li J."/>
            <person name="Zhao F."/>
            <person name="Cao W.C."/>
        </authorList>
    </citation>
    <scope>NUCLEOTIDE SEQUENCE</scope>
    <source>
        <strain evidence="3">Rsan-2018</strain>
    </source>
</reference>
<gene>
    <name evidence="3" type="ORF">HPB52_009933</name>
</gene>
<keyword evidence="2" id="KW-0472">Membrane</keyword>
<accession>A0A9D4Q624</accession>
<evidence type="ECO:0000256" key="1">
    <source>
        <dbReference type="SAM" id="MobiDB-lite"/>
    </source>
</evidence>
<keyword evidence="2" id="KW-0812">Transmembrane</keyword>
<evidence type="ECO:0000256" key="2">
    <source>
        <dbReference type="SAM" id="Phobius"/>
    </source>
</evidence>
<feature type="compositionally biased region" description="Basic residues" evidence="1">
    <location>
        <begin position="20"/>
        <end position="30"/>
    </location>
</feature>
<feature type="region of interest" description="Disordered" evidence="1">
    <location>
        <begin position="1"/>
        <end position="41"/>
    </location>
</feature>